<evidence type="ECO:0000313" key="1">
    <source>
        <dbReference type="EMBL" id="PJC30117.1"/>
    </source>
</evidence>
<sequence length="71" mass="8352">MYTKGPRTFDQRIAFFETNLLPWISPESPLFNLMIQLEKAKDTKNHQNVLALVPEIFPIIERLLEENPLLK</sequence>
<dbReference type="AlphaFoldDB" id="A0A2M8EW74"/>
<reference evidence="2" key="1">
    <citation type="submission" date="2017-09" db="EMBL/GenBank/DDBJ databases">
        <title>Depth-based differentiation of microbial function through sediment-hosted aquifers and enrichment of novel symbionts in the deep terrestrial subsurface.</title>
        <authorList>
            <person name="Probst A.J."/>
            <person name="Ladd B."/>
            <person name="Jarett J.K."/>
            <person name="Geller-Mcgrath D.E."/>
            <person name="Sieber C.M.K."/>
            <person name="Emerson J.B."/>
            <person name="Anantharaman K."/>
            <person name="Thomas B.C."/>
            <person name="Malmstrom R."/>
            <person name="Stieglmeier M."/>
            <person name="Klingl A."/>
            <person name="Woyke T."/>
            <person name="Ryan C.M."/>
            <person name="Banfield J.F."/>
        </authorList>
    </citation>
    <scope>NUCLEOTIDE SEQUENCE [LARGE SCALE GENOMIC DNA]</scope>
</reference>
<proteinExistence type="predicted"/>
<dbReference type="Proteomes" id="UP000231383">
    <property type="component" value="Unassembled WGS sequence"/>
</dbReference>
<name>A0A2M8EW74_9BACT</name>
<dbReference type="EMBL" id="PFSC01000194">
    <property type="protein sequence ID" value="PJC30117.1"/>
    <property type="molecule type" value="Genomic_DNA"/>
</dbReference>
<organism evidence="1 2">
    <name type="scientific">Candidatus Roizmanbacteria bacterium CG_4_9_14_0_2_um_filter_39_13</name>
    <dbReference type="NCBI Taxonomy" id="1974839"/>
    <lineage>
        <taxon>Bacteria</taxon>
        <taxon>Candidatus Roizmaniibacteriota</taxon>
    </lineage>
</organism>
<evidence type="ECO:0000313" key="2">
    <source>
        <dbReference type="Proteomes" id="UP000231383"/>
    </source>
</evidence>
<comment type="caution">
    <text evidence="1">The sequence shown here is derived from an EMBL/GenBank/DDBJ whole genome shotgun (WGS) entry which is preliminary data.</text>
</comment>
<protein>
    <submittedName>
        <fullName evidence="1">Uncharacterized protein</fullName>
    </submittedName>
</protein>
<gene>
    <name evidence="1" type="ORF">CO051_07360</name>
</gene>
<accession>A0A2M8EW74</accession>